<feature type="domain" description="Peptidase M13 N-terminal" evidence="9">
    <location>
        <begin position="22"/>
        <end position="400"/>
    </location>
</feature>
<dbReference type="InterPro" id="IPR024079">
    <property type="entry name" value="MetalloPept_cat_dom_sf"/>
</dbReference>
<dbReference type="AlphaFoldDB" id="A0A2V1K3M9"/>
<dbReference type="PANTHER" id="PTHR11733:SF167">
    <property type="entry name" value="FI17812P1-RELATED"/>
    <property type="match status" value="1"/>
</dbReference>
<dbReference type="PANTHER" id="PTHR11733">
    <property type="entry name" value="ZINC METALLOPROTEASE FAMILY M13 NEPRILYSIN-RELATED"/>
    <property type="match status" value="1"/>
</dbReference>
<reference evidence="11" key="1">
    <citation type="submission" date="2018-05" db="EMBL/GenBank/DDBJ databases">
        <authorList>
            <person name="Li Y."/>
        </authorList>
    </citation>
    <scope>NUCLEOTIDE SEQUENCE [LARGE SCALE GENOMIC DNA]</scope>
    <source>
        <strain evidence="11">sk1b4</strain>
    </source>
</reference>
<evidence type="ECO:0000256" key="7">
    <source>
        <dbReference type="ARBA" id="ARBA00023049"/>
    </source>
</evidence>
<dbReference type="PROSITE" id="PS51885">
    <property type="entry name" value="NEPRILYSIN"/>
    <property type="match status" value="1"/>
</dbReference>
<dbReference type="Pfam" id="PF05649">
    <property type="entry name" value="Peptidase_M13_N"/>
    <property type="match status" value="1"/>
</dbReference>
<accession>A0A2V1K3M9</accession>
<organism evidence="10 11">
    <name type="scientific">Ancrocorticia populi</name>
    <dbReference type="NCBI Taxonomy" id="2175228"/>
    <lineage>
        <taxon>Bacteria</taxon>
        <taxon>Bacillati</taxon>
        <taxon>Actinomycetota</taxon>
        <taxon>Actinomycetes</taxon>
        <taxon>Actinomycetales</taxon>
        <taxon>Actinomycetaceae</taxon>
        <taxon>Ancrocorticia</taxon>
    </lineage>
</organism>
<dbReference type="InterPro" id="IPR008753">
    <property type="entry name" value="Peptidase_M13_N"/>
</dbReference>
<dbReference type="GO" id="GO:0004222">
    <property type="term" value="F:metalloendopeptidase activity"/>
    <property type="evidence" value="ECO:0007669"/>
    <property type="project" value="InterPro"/>
</dbReference>
<dbReference type="GO" id="GO:0005886">
    <property type="term" value="C:plasma membrane"/>
    <property type="evidence" value="ECO:0007669"/>
    <property type="project" value="TreeGrafter"/>
</dbReference>
<evidence type="ECO:0000256" key="3">
    <source>
        <dbReference type="ARBA" id="ARBA00022670"/>
    </source>
</evidence>
<evidence type="ECO:0000256" key="6">
    <source>
        <dbReference type="ARBA" id="ARBA00022833"/>
    </source>
</evidence>
<evidence type="ECO:0000256" key="2">
    <source>
        <dbReference type="ARBA" id="ARBA00007357"/>
    </source>
</evidence>
<feature type="domain" description="Peptidase M13 C-terminal" evidence="8">
    <location>
        <begin position="451"/>
        <end position="662"/>
    </location>
</feature>
<evidence type="ECO:0000313" key="10">
    <source>
        <dbReference type="EMBL" id="PWF25856.1"/>
    </source>
</evidence>
<dbReference type="InterPro" id="IPR042089">
    <property type="entry name" value="Peptidase_M13_dom_2"/>
</dbReference>
<name>A0A2V1K3M9_9ACTO</name>
<evidence type="ECO:0000256" key="5">
    <source>
        <dbReference type="ARBA" id="ARBA00022801"/>
    </source>
</evidence>
<evidence type="ECO:0000256" key="1">
    <source>
        <dbReference type="ARBA" id="ARBA00001947"/>
    </source>
</evidence>
<comment type="cofactor">
    <cofactor evidence="1">
        <name>Zn(2+)</name>
        <dbReference type="ChEBI" id="CHEBI:29105"/>
    </cofactor>
</comment>
<dbReference type="CDD" id="cd08662">
    <property type="entry name" value="M13"/>
    <property type="match status" value="1"/>
</dbReference>
<dbReference type="GO" id="GO:0046872">
    <property type="term" value="F:metal ion binding"/>
    <property type="evidence" value="ECO:0007669"/>
    <property type="project" value="UniProtKB-KW"/>
</dbReference>
<keyword evidence="3" id="KW-0645">Protease</keyword>
<comment type="caution">
    <text evidence="10">The sequence shown here is derived from an EMBL/GenBank/DDBJ whole genome shotgun (WGS) entry which is preliminary data.</text>
</comment>
<evidence type="ECO:0000313" key="11">
    <source>
        <dbReference type="Proteomes" id="UP000245283"/>
    </source>
</evidence>
<evidence type="ECO:0000259" key="8">
    <source>
        <dbReference type="Pfam" id="PF01431"/>
    </source>
</evidence>
<dbReference type="SUPFAM" id="SSF55486">
    <property type="entry name" value="Metalloproteases ('zincins'), catalytic domain"/>
    <property type="match status" value="1"/>
</dbReference>
<dbReference type="RefSeq" id="WP_109094344.1">
    <property type="nucleotide sequence ID" value="NZ_QETB01000005.1"/>
</dbReference>
<dbReference type="InterPro" id="IPR018497">
    <property type="entry name" value="Peptidase_M13_C"/>
</dbReference>
<keyword evidence="11" id="KW-1185">Reference proteome</keyword>
<dbReference type="OrthoDB" id="9775677at2"/>
<dbReference type="Proteomes" id="UP000245283">
    <property type="component" value="Unassembled WGS sequence"/>
</dbReference>
<dbReference type="Pfam" id="PF01431">
    <property type="entry name" value="Peptidase_M13"/>
    <property type="match status" value="1"/>
</dbReference>
<dbReference type="Gene3D" id="3.40.390.10">
    <property type="entry name" value="Collagenase (Catalytic Domain)"/>
    <property type="match status" value="1"/>
</dbReference>
<keyword evidence="7" id="KW-0482">Metalloprotease</keyword>
<keyword evidence="5" id="KW-0378">Hydrolase</keyword>
<sequence length="665" mass="74261">MTTSNIHLQRVLEAADPNVRIQDDLFRAVNGTWLDTYEIPADLSSDGSFTALHIQAEEQVRDIIEEISAKNPTEGEAQKVASFFNSWMNTESANAKGTEPLAGDIQAINRATSKDELAVAVGSLMPTGVGTFFGINVDTDLNDPERYVAFLFQAGIGLPDEAYYREPQFAEVLEKYRAFTTSFMKLGYGLTDAVAETESATVFGLEKAFAATHMNVVDSRDTDKINNPMSWNEFVASAPGFNWAGAMKAAGFTEDKLANVIVMTPDALAGSARVWAETPLDDLKEYSRWRVLRGRSNVLTEEIDRANFDFYGRVLSGTTEQRARWKRGVQLVNGSLGEAVGKLYVERHFPPDHKAAMLQLVDDLLEAYRQSIRGLDWMGSDTKTKALEKVDSFVTKIGYPDKWLDYSALTIGDDLVENLRQINQFEFNRGIEKLGKPMDRSEWFMSPQTVNAYYNPVWNEIVFPAAILQFPFFDPERDDSFNYGGIGAVIGHEIGHGFDDQGSKYDASGALHNWWTETDRTEFEKRTSALVNQYEQYIPEQFGPDSPHHVQGALTLGENIGDLGGLSIGLKAYAIALARAGQTLEDAPEIDRYTATQRVLLSYARIWQEKRRSELLETLIATDPHSPAEFRCNGVVKNVDAFAEAFGVEAGDALYLDPEERVRIW</sequence>
<dbReference type="GO" id="GO:0016485">
    <property type="term" value="P:protein processing"/>
    <property type="evidence" value="ECO:0007669"/>
    <property type="project" value="TreeGrafter"/>
</dbReference>
<dbReference type="InterPro" id="IPR000718">
    <property type="entry name" value="Peptidase_M13"/>
</dbReference>
<keyword evidence="6" id="KW-0862">Zinc</keyword>
<evidence type="ECO:0000256" key="4">
    <source>
        <dbReference type="ARBA" id="ARBA00022723"/>
    </source>
</evidence>
<proteinExistence type="inferred from homology"/>
<dbReference type="EMBL" id="QETB01000005">
    <property type="protein sequence ID" value="PWF25856.1"/>
    <property type="molecule type" value="Genomic_DNA"/>
</dbReference>
<keyword evidence="4" id="KW-0479">Metal-binding</keyword>
<gene>
    <name evidence="10" type="ORF">DD236_09520</name>
</gene>
<dbReference type="Gene3D" id="1.10.1380.10">
    <property type="entry name" value="Neutral endopeptidase , domain2"/>
    <property type="match status" value="1"/>
</dbReference>
<dbReference type="PRINTS" id="PR00786">
    <property type="entry name" value="NEPRILYSIN"/>
</dbReference>
<comment type="similarity">
    <text evidence="2">Belongs to the peptidase M13 family.</text>
</comment>
<protein>
    <submittedName>
        <fullName evidence="10">Peptidase M13</fullName>
    </submittedName>
</protein>
<evidence type="ECO:0000259" key="9">
    <source>
        <dbReference type="Pfam" id="PF05649"/>
    </source>
</evidence>